<keyword evidence="2 7" id="KW-0132">Cell division</keyword>
<dbReference type="EMBL" id="CP104311">
    <property type="protein sequence ID" value="WWF03423.1"/>
    <property type="molecule type" value="Genomic_DNA"/>
</dbReference>
<evidence type="ECO:0000256" key="6">
    <source>
        <dbReference type="ARBA" id="ARBA00023306"/>
    </source>
</evidence>
<feature type="topological domain" description="Periplasmic" evidence="7">
    <location>
        <begin position="22"/>
        <end position="131"/>
    </location>
</feature>
<dbReference type="GO" id="GO:0051301">
    <property type="term" value="P:cell division"/>
    <property type="evidence" value="ECO:0007669"/>
    <property type="project" value="UniProtKB-KW"/>
</dbReference>
<keyword evidence="6 7" id="KW-0131">Cell cycle</keyword>
<feature type="region of interest" description="Disordered" evidence="8">
    <location>
        <begin position="88"/>
        <end position="131"/>
    </location>
</feature>
<dbReference type="InterPro" id="IPR007060">
    <property type="entry name" value="FtsL/DivIC"/>
</dbReference>
<dbReference type="Pfam" id="PF04977">
    <property type="entry name" value="DivIC"/>
    <property type="match status" value="1"/>
</dbReference>
<comment type="function">
    <text evidence="7">Essential cell division protein. May link together the upstream cell division proteins, which are predominantly cytoplasmic, with the downstream cell division proteins, which are predominantly periplasmic.</text>
</comment>
<keyword evidence="10" id="KW-1185">Reference proteome</keyword>
<comment type="similarity">
    <text evidence="7">Belongs to the FtsB family.</text>
</comment>
<comment type="subcellular location">
    <subcellularLocation>
        <location evidence="7">Cell inner membrane</location>
        <topology evidence="7">Single-pass type II membrane protein</topology>
    </subcellularLocation>
    <text evidence="7">Localizes to the division septum.</text>
</comment>
<evidence type="ECO:0000256" key="1">
    <source>
        <dbReference type="ARBA" id="ARBA00022475"/>
    </source>
</evidence>
<evidence type="ECO:0000256" key="2">
    <source>
        <dbReference type="ARBA" id="ARBA00022618"/>
    </source>
</evidence>
<reference evidence="9 10" key="1">
    <citation type="submission" date="2022-09" db="EMBL/GenBank/DDBJ databases">
        <authorList>
            <person name="Giprobiosintez L."/>
        </authorList>
    </citation>
    <scope>NUCLEOTIDE SEQUENCE [LARGE SCALE GENOMIC DNA]</scope>
    <source>
        <strain evidence="10">VKPM-B-12549 (GBS-15)</strain>
    </source>
</reference>
<accession>A0ABZ2FB16</accession>
<evidence type="ECO:0000256" key="7">
    <source>
        <dbReference type="HAMAP-Rule" id="MF_00599"/>
    </source>
</evidence>
<organism evidence="9 10">
    <name type="scientific">Methylococcus capsulatus</name>
    <dbReference type="NCBI Taxonomy" id="414"/>
    <lineage>
        <taxon>Bacteria</taxon>
        <taxon>Pseudomonadati</taxon>
        <taxon>Pseudomonadota</taxon>
        <taxon>Gammaproteobacteria</taxon>
        <taxon>Methylococcales</taxon>
        <taxon>Methylococcaceae</taxon>
        <taxon>Methylococcus</taxon>
    </lineage>
</organism>
<keyword evidence="3 7" id="KW-0812">Transmembrane</keyword>
<gene>
    <name evidence="7 9" type="primary">ftsB</name>
    <name evidence="9" type="ORF">N4J17_07355</name>
</gene>
<comment type="subunit">
    <text evidence="7">Part of a complex composed of FtsB, FtsL and FtsQ.</text>
</comment>
<protein>
    <recommendedName>
        <fullName evidence="7">Cell division protein FtsB</fullName>
    </recommendedName>
</protein>
<dbReference type="InterPro" id="IPR023081">
    <property type="entry name" value="Cell_div_FtsB"/>
</dbReference>
<dbReference type="Proteomes" id="UP001359308">
    <property type="component" value="Chromosome"/>
</dbReference>
<dbReference type="HAMAP" id="MF_00599">
    <property type="entry name" value="FtsB"/>
    <property type="match status" value="1"/>
</dbReference>
<keyword evidence="7" id="KW-0997">Cell inner membrane</keyword>
<evidence type="ECO:0000256" key="8">
    <source>
        <dbReference type="SAM" id="MobiDB-lite"/>
    </source>
</evidence>
<evidence type="ECO:0000313" key="10">
    <source>
        <dbReference type="Proteomes" id="UP001359308"/>
    </source>
</evidence>
<evidence type="ECO:0000256" key="4">
    <source>
        <dbReference type="ARBA" id="ARBA00022989"/>
    </source>
</evidence>
<name>A0ABZ2FB16_METCP</name>
<keyword evidence="4 7" id="KW-1133">Transmembrane helix</keyword>
<feature type="coiled-coil region" evidence="7">
    <location>
        <begin position="22"/>
        <end position="56"/>
    </location>
</feature>
<sequence>MNKLTAFLLVLIALLQYRLWFGDGNLREMQRLQERIAELTEEGEKRRQRNAALEAEIMDLRKGTDAIEEYARRDLGMIKEGETLIQIIDAAHPSPSLQPAPPARKPGKSAPPAPAATEPKRKEAKTPEHER</sequence>
<dbReference type="PANTHER" id="PTHR37485:SF1">
    <property type="entry name" value="CELL DIVISION PROTEIN FTSB"/>
    <property type="match status" value="1"/>
</dbReference>
<feature type="compositionally biased region" description="Basic and acidic residues" evidence="8">
    <location>
        <begin position="118"/>
        <end position="131"/>
    </location>
</feature>
<keyword evidence="1 7" id="KW-1003">Cell membrane</keyword>
<evidence type="ECO:0000313" key="9">
    <source>
        <dbReference type="EMBL" id="WWF03423.1"/>
    </source>
</evidence>
<evidence type="ECO:0000256" key="5">
    <source>
        <dbReference type="ARBA" id="ARBA00023136"/>
    </source>
</evidence>
<keyword evidence="7" id="KW-0175">Coiled coil</keyword>
<dbReference type="PANTHER" id="PTHR37485">
    <property type="entry name" value="CELL DIVISION PROTEIN FTSB"/>
    <property type="match status" value="1"/>
</dbReference>
<dbReference type="RefSeq" id="WP_198323422.1">
    <property type="nucleotide sequence ID" value="NZ_CP104311.1"/>
</dbReference>
<feature type="compositionally biased region" description="Pro residues" evidence="8">
    <location>
        <begin position="96"/>
        <end position="114"/>
    </location>
</feature>
<keyword evidence="5 7" id="KW-0472">Membrane</keyword>
<proteinExistence type="inferred from homology"/>
<dbReference type="NCBIfam" id="NF002058">
    <property type="entry name" value="PRK00888.1"/>
    <property type="match status" value="1"/>
</dbReference>
<evidence type="ECO:0000256" key="3">
    <source>
        <dbReference type="ARBA" id="ARBA00022692"/>
    </source>
</evidence>
<feature type="topological domain" description="Cytoplasmic" evidence="7">
    <location>
        <begin position="1"/>
        <end position="3"/>
    </location>
</feature>